<dbReference type="InterPro" id="IPR012318">
    <property type="entry name" value="HTH_CRP"/>
</dbReference>
<proteinExistence type="predicted"/>
<dbReference type="Gene3D" id="2.60.120.10">
    <property type="entry name" value="Jelly Rolls"/>
    <property type="match status" value="1"/>
</dbReference>
<feature type="domain" description="HTH crp-type" evidence="5">
    <location>
        <begin position="143"/>
        <end position="216"/>
    </location>
</feature>
<keyword evidence="1" id="KW-0805">Transcription regulation</keyword>
<evidence type="ECO:0000256" key="3">
    <source>
        <dbReference type="ARBA" id="ARBA00023163"/>
    </source>
</evidence>
<evidence type="ECO:0000259" key="5">
    <source>
        <dbReference type="PROSITE" id="PS51063"/>
    </source>
</evidence>
<dbReference type="SUPFAM" id="SSF46785">
    <property type="entry name" value="Winged helix' DNA-binding domain"/>
    <property type="match status" value="1"/>
</dbReference>
<dbReference type="Pfam" id="PF13545">
    <property type="entry name" value="HTH_Crp_2"/>
    <property type="match status" value="1"/>
</dbReference>
<dbReference type="CDD" id="cd00038">
    <property type="entry name" value="CAP_ED"/>
    <property type="match status" value="1"/>
</dbReference>
<dbReference type="InterPro" id="IPR000595">
    <property type="entry name" value="cNMP-bd_dom"/>
</dbReference>
<dbReference type="PANTHER" id="PTHR24567:SF74">
    <property type="entry name" value="HTH-TYPE TRANSCRIPTIONAL REGULATOR ARCR"/>
    <property type="match status" value="1"/>
</dbReference>
<reference evidence="6 7" key="1">
    <citation type="submission" date="2019-02" db="EMBL/GenBank/DDBJ databases">
        <title>Genomic Encyclopedia of Type Strains, Phase IV (KMG-IV): sequencing the most valuable type-strain genomes for metagenomic binning, comparative biology and taxonomic classification.</title>
        <authorList>
            <person name="Goeker M."/>
        </authorList>
    </citation>
    <scope>NUCLEOTIDE SEQUENCE [LARGE SCALE GENOMIC DNA]</scope>
    <source>
        <strain evidence="6 7">DSM 101727</strain>
    </source>
</reference>
<dbReference type="PROSITE" id="PS51063">
    <property type="entry name" value="HTH_CRP_2"/>
    <property type="match status" value="1"/>
</dbReference>
<dbReference type="SMART" id="SM00419">
    <property type="entry name" value="HTH_CRP"/>
    <property type="match status" value="1"/>
</dbReference>
<dbReference type="InterPro" id="IPR014710">
    <property type="entry name" value="RmlC-like_jellyroll"/>
</dbReference>
<dbReference type="Proteomes" id="UP000294257">
    <property type="component" value="Unassembled WGS sequence"/>
</dbReference>
<dbReference type="Gene3D" id="1.10.10.10">
    <property type="entry name" value="Winged helix-like DNA-binding domain superfamily/Winged helix DNA-binding domain"/>
    <property type="match status" value="1"/>
</dbReference>
<accession>A0A4Q7L828</accession>
<dbReference type="InterPro" id="IPR036390">
    <property type="entry name" value="WH_DNA-bd_sf"/>
</dbReference>
<dbReference type="AlphaFoldDB" id="A0A4Q7L828"/>
<name>A0A4Q7L828_9PSEU</name>
<dbReference type="Pfam" id="PF00027">
    <property type="entry name" value="cNMP_binding"/>
    <property type="match status" value="1"/>
</dbReference>
<dbReference type="InterPro" id="IPR036388">
    <property type="entry name" value="WH-like_DNA-bd_sf"/>
</dbReference>
<dbReference type="GO" id="GO:0003700">
    <property type="term" value="F:DNA-binding transcription factor activity"/>
    <property type="evidence" value="ECO:0007669"/>
    <property type="project" value="TreeGrafter"/>
</dbReference>
<dbReference type="InterPro" id="IPR050397">
    <property type="entry name" value="Env_Response_Regulators"/>
</dbReference>
<keyword evidence="3" id="KW-0804">Transcription</keyword>
<dbReference type="SUPFAM" id="SSF51206">
    <property type="entry name" value="cAMP-binding domain-like"/>
    <property type="match status" value="1"/>
</dbReference>
<keyword evidence="2" id="KW-0238">DNA-binding</keyword>
<sequence>MNTATPGSFLAQIGLDSWNYLQELGTPRSCEGNELLLRHGDPATHVLLIINGWTKIAITAPSGYEAVLAIRGPGDILGELAVLDGKPRSADVRTLCDIKAILLPADRFRAALETRPKIAIGLLSHLSGRLRRADNRRLEQAANSSTERLAALLLRLAEEHGTPTPDGTEISVRLSQQELAGAIGASREAVARSLRILRERHVVVTRRRRLVLTTPEVLISMAANVSFDAEEQF</sequence>
<evidence type="ECO:0000256" key="1">
    <source>
        <dbReference type="ARBA" id="ARBA00023015"/>
    </source>
</evidence>
<dbReference type="PROSITE" id="PS50042">
    <property type="entry name" value="CNMP_BINDING_3"/>
    <property type="match status" value="1"/>
</dbReference>
<evidence type="ECO:0000259" key="4">
    <source>
        <dbReference type="PROSITE" id="PS50042"/>
    </source>
</evidence>
<comment type="caution">
    <text evidence="6">The sequence shown here is derived from an EMBL/GenBank/DDBJ whole genome shotgun (WGS) entry which is preliminary data.</text>
</comment>
<dbReference type="RefSeq" id="WP_207222468.1">
    <property type="nucleotide sequence ID" value="NZ_SGWQ01000001.1"/>
</dbReference>
<protein>
    <submittedName>
        <fullName evidence="6">CRP-like cAMP-binding protein</fullName>
    </submittedName>
</protein>
<keyword evidence="7" id="KW-1185">Reference proteome</keyword>
<organism evidence="6 7">
    <name type="scientific">Herbihabitans rhizosphaerae</name>
    <dbReference type="NCBI Taxonomy" id="1872711"/>
    <lineage>
        <taxon>Bacteria</taxon>
        <taxon>Bacillati</taxon>
        <taxon>Actinomycetota</taxon>
        <taxon>Actinomycetes</taxon>
        <taxon>Pseudonocardiales</taxon>
        <taxon>Pseudonocardiaceae</taxon>
        <taxon>Herbihabitans</taxon>
    </lineage>
</organism>
<dbReference type="PANTHER" id="PTHR24567">
    <property type="entry name" value="CRP FAMILY TRANSCRIPTIONAL REGULATORY PROTEIN"/>
    <property type="match status" value="1"/>
</dbReference>
<dbReference type="SMART" id="SM00100">
    <property type="entry name" value="cNMP"/>
    <property type="match status" value="1"/>
</dbReference>
<evidence type="ECO:0000256" key="2">
    <source>
        <dbReference type="ARBA" id="ARBA00023125"/>
    </source>
</evidence>
<dbReference type="InterPro" id="IPR018488">
    <property type="entry name" value="cNMP-bd_CS"/>
</dbReference>
<dbReference type="GO" id="GO:0005829">
    <property type="term" value="C:cytosol"/>
    <property type="evidence" value="ECO:0007669"/>
    <property type="project" value="TreeGrafter"/>
</dbReference>
<dbReference type="GO" id="GO:0003677">
    <property type="term" value="F:DNA binding"/>
    <property type="evidence" value="ECO:0007669"/>
    <property type="project" value="UniProtKB-KW"/>
</dbReference>
<feature type="domain" description="Cyclic nucleotide-binding" evidence="4">
    <location>
        <begin position="33"/>
        <end position="112"/>
    </location>
</feature>
<evidence type="ECO:0000313" key="7">
    <source>
        <dbReference type="Proteomes" id="UP000294257"/>
    </source>
</evidence>
<dbReference type="PROSITE" id="PS00889">
    <property type="entry name" value="CNMP_BINDING_2"/>
    <property type="match status" value="1"/>
</dbReference>
<evidence type="ECO:0000313" key="6">
    <source>
        <dbReference type="EMBL" id="RZS44801.1"/>
    </source>
</evidence>
<gene>
    <name evidence="6" type="ORF">EV193_101680</name>
</gene>
<dbReference type="EMBL" id="SGWQ01000001">
    <property type="protein sequence ID" value="RZS44801.1"/>
    <property type="molecule type" value="Genomic_DNA"/>
</dbReference>
<dbReference type="InterPro" id="IPR018490">
    <property type="entry name" value="cNMP-bd_dom_sf"/>
</dbReference>